<dbReference type="HAMAP" id="MF_00775">
    <property type="entry name" value="UPF0311"/>
    <property type="match status" value="1"/>
</dbReference>
<proteinExistence type="inferred from homology"/>
<keyword evidence="3" id="KW-1185">Reference proteome</keyword>
<dbReference type="Pfam" id="PF11578">
    <property type="entry name" value="DUF3237"/>
    <property type="match status" value="1"/>
</dbReference>
<evidence type="ECO:0000313" key="2">
    <source>
        <dbReference type="EMBL" id="MFC3684121.1"/>
    </source>
</evidence>
<dbReference type="RefSeq" id="WP_382173787.1">
    <property type="nucleotide sequence ID" value="NZ_JBHRXX010000005.1"/>
</dbReference>
<dbReference type="EMBL" id="JBHRXX010000005">
    <property type="protein sequence ID" value="MFC3684121.1"/>
    <property type="molecule type" value="Genomic_DNA"/>
</dbReference>
<evidence type="ECO:0000313" key="3">
    <source>
        <dbReference type="Proteomes" id="UP001595729"/>
    </source>
</evidence>
<dbReference type="Gene3D" id="2.40.160.20">
    <property type="match status" value="1"/>
</dbReference>
<evidence type="ECO:0000256" key="1">
    <source>
        <dbReference type="HAMAP-Rule" id="MF_00775"/>
    </source>
</evidence>
<name>A0ABV7W636_9BURK</name>
<reference evidence="3" key="1">
    <citation type="journal article" date="2019" name="Int. J. Syst. Evol. Microbiol.">
        <title>The Global Catalogue of Microorganisms (GCM) 10K type strain sequencing project: providing services to taxonomists for standard genome sequencing and annotation.</title>
        <authorList>
            <consortium name="The Broad Institute Genomics Platform"/>
            <consortium name="The Broad Institute Genome Sequencing Center for Infectious Disease"/>
            <person name="Wu L."/>
            <person name="Ma J."/>
        </authorList>
    </citation>
    <scope>NUCLEOTIDE SEQUENCE [LARGE SCALE GENOMIC DNA]</scope>
    <source>
        <strain evidence="3">KCTC 42501</strain>
    </source>
</reference>
<sequence length="152" mass="16547">MPTSSPTPTAPPTPEARFAWEAQVDIGERQSLGHGPLGERFIVPILGGTFEGPRLRGTVLPGGADRQLLRADGIKELDALYELQADDGAVITVRNRVLIDESTMPGRYARSVLQLSAPAGPHDWLNRRVFVGTLHSLRPARAAVCIRVYELD</sequence>
<dbReference type="PANTHER" id="PTHR37315:SF1">
    <property type="entry name" value="UPF0311 PROTEIN BLR7842"/>
    <property type="match status" value="1"/>
</dbReference>
<dbReference type="Proteomes" id="UP001595729">
    <property type="component" value="Unassembled WGS sequence"/>
</dbReference>
<dbReference type="PANTHER" id="PTHR37315">
    <property type="entry name" value="UPF0311 PROTEIN BLR7842"/>
    <property type="match status" value="1"/>
</dbReference>
<accession>A0ABV7W636</accession>
<comment type="caution">
    <text evidence="2">The sequence shown here is derived from an EMBL/GenBank/DDBJ whole genome shotgun (WGS) entry which is preliminary data.</text>
</comment>
<gene>
    <name evidence="2" type="ORF">ACFOPI_10995</name>
</gene>
<dbReference type="InterPro" id="IPR020915">
    <property type="entry name" value="UPF0311"/>
</dbReference>
<organism evidence="2 3">
    <name type="scientific">Hydrogenophaga luteola</name>
    <dbReference type="NCBI Taxonomy" id="1591122"/>
    <lineage>
        <taxon>Bacteria</taxon>
        <taxon>Pseudomonadati</taxon>
        <taxon>Pseudomonadota</taxon>
        <taxon>Betaproteobacteria</taxon>
        <taxon>Burkholderiales</taxon>
        <taxon>Comamonadaceae</taxon>
        <taxon>Hydrogenophaga</taxon>
    </lineage>
</organism>
<protein>
    <recommendedName>
        <fullName evidence="1">UPF0311 protein ACFOPI_10995</fullName>
    </recommendedName>
</protein>
<comment type="similarity">
    <text evidence="1">Belongs to the UPF0311 family.</text>
</comment>